<reference evidence="13" key="1">
    <citation type="submission" date="2020-08" db="EMBL/GenBank/DDBJ databases">
        <authorList>
            <person name="Uke A."/>
            <person name="Chhe C."/>
            <person name="Baramee S."/>
            <person name="Kosugi A."/>
        </authorList>
    </citation>
    <scope>NUCLEOTIDE SEQUENCE</scope>
    <source>
        <strain evidence="13">DA-C8</strain>
    </source>
</reference>
<dbReference type="GO" id="GO:0003677">
    <property type="term" value="F:DNA binding"/>
    <property type="evidence" value="ECO:0007669"/>
    <property type="project" value="UniProtKB-KW"/>
</dbReference>
<accession>A0A916QG40</accession>
<dbReference type="PROSITE" id="PS51068">
    <property type="entry name" value="FPG_CAT"/>
    <property type="match status" value="1"/>
</dbReference>
<keyword evidence="10" id="KW-0863">Zinc-finger</keyword>
<proteinExistence type="predicted"/>
<dbReference type="InterPro" id="IPR012319">
    <property type="entry name" value="FPG_cat"/>
</dbReference>
<feature type="domain" description="FPG-type" evidence="11">
    <location>
        <begin position="57"/>
        <end position="91"/>
    </location>
</feature>
<evidence type="ECO:0000313" key="13">
    <source>
        <dbReference type="EMBL" id="GFR38274.1"/>
    </source>
</evidence>
<protein>
    <recommendedName>
        <fullName evidence="1">Formamidopyrimidine-DNA glycosylase</fullName>
    </recommendedName>
    <alternativeName>
        <fullName evidence="9">DNA-(apurinic or apyrimidinic site) lyase MutM</fullName>
    </alternativeName>
</protein>
<evidence type="ECO:0000313" key="14">
    <source>
        <dbReference type="Proteomes" id="UP000654993"/>
    </source>
</evidence>
<dbReference type="GO" id="GO:0016829">
    <property type="term" value="F:lyase activity"/>
    <property type="evidence" value="ECO:0007669"/>
    <property type="project" value="UniProtKB-KW"/>
</dbReference>
<evidence type="ECO:0000259" key="11">
    <source>
        <dbReference type="PROSITE" id="PS51066"/>
    </source>
</evidence>
<dbReference type="Pfam" id="PF01149">
    <property type="entry name" value="Fapy_DNA_glyco"/>
    <property type="match status" value="1"/>
</dbReference>
<comment type="caution">
    <text evidence="13">The sequence shown here is derived from an EMBL/GenBank/DDBJ whole genome shotgun (WGS) entry which is preliminary data.</text>
</comment>
<evidence type="ECO:0000256" key="8">
    <source>
        <dbReference type="ARBA" id="ARBA00023295"/>
    </source>
</evidence>
<dbReference type="GO" id="GO:0006284">
    <property type="term" value="P:base-excision repair"/>
    <property type="evidence" value="ECO:0007669"/>
    <property type="project" value="InterPro"/>
</dbReference>
<dbReference type="InterPro" id="IPR000214">
    <property type="entry name" value="Znf_DNA_glyclase/AP_lyase"/>
</dbReference>
<dbReference type="EMBL" id="BMAQ01000014">
    <property type="protein sequence ID" value="GFR38274.1"/>
    <property type="molecule type" value="Genomic_DNA"/>
</dbReference>
<dbReference type="GO" id="GO:0019104">
    <property type="term" value="F:DNA N-glycosylase activity"/>
    <property type="evidence" value="ECO:0007669"/>
    <property type="project" value="InterPro"/>
</dbReference>
<keyword evidence="14" id="KW-1185">Reference proteome</keyword>
<gene>
    <name evidence="13" type="ORF">PRECH8_15700</name>
</gene>
<dbReference type="RefSeq" id="WP_242457489.1">
    <property type="nucleotide sequence ID" value="NZ_BMAQ01000014.1"/>
</dbReference>
<evidence type="ECO:0000256" key="1">
    <source>
        <dbReference type="ARBA" id="ARBA00016240"/>
    </source>
</evidence>
<keyword evidence="5" id="KW-0234">DNA repair</keyword>
<dbReference type="GO" id="GO:0008270">
    <property type="term" value="F:zinc ion binding"/>
    <property type="evidence" value="ECO:0007669"/>
    <property type="project" value="UniProtKB-KW"/>
</dbReference>
<name>A0A916QG40_9BACL</name>
<evidence type="ECO:0000256" key="2">
    <source>
        <dbReference type="ARBA" id="ARBA00022763"/>
    </source>
</evidence>
<evidence type="ECO:0000256" key="4">
    <source>
        <dbReference type="ARBA" id="ARBA00023125"/>
    </source>
</evidence>
<dbReference type="PROSITE" id="PS51066">
    <property type="entry name" value="ZF_FPG_2"/>
    <property type="match status" value="1"/>
</dbReference>
<dbReference type="SUPFAM" id="SSF57716">
    <property type="entry name" value="Glucocorticoid receptor-like (DNA-binding domain)"/>
    <property type="match status" value="1"/>
</dbReference>
<evidence type="ECO:0000256" key="7">
    <source>
        <dbReference type="ARBA" id="ARBA00023268"/>
    </source>
</evidence>
<keyword evidence="8" id="KW-0326">Glycosidase</keyword>
<sequence length="91" mass="10819">MPELPEMETYRRLLLPLIVYRPIASVEIQRERSINIPVEQFRAKRTLLKPALVEQSRVYDREGEPCPRCGQPINLATLRSRKTYYCRNCQR</sequence>
<dbReference type="Proteomes" id="UP000654993">
    <property type="component" value="Unassembled WGS sequence"/>
</dbReference>
<dbReference type="InterPro" id="IPR010663">
    <property type="entry name" value="Znf_FPG/IleRS"/>
</dbReference>
<evidence type="ECO:0000256" key="10">
    <source>
        <dbReference type="PROSITE-ProRule" id="PRU00391"/>
    </source>
</evidence>
<dbReference type="GO" id="GO:0003906">
    <property type="term" value="F:DNA-(apurinic or apyrimidinic site) endonuclease activity"/>
    <property type="evidence" value="ECO:0007669"/>
    <property type="project" value="InterPro"/>
</dbReference>
<keyword evidence="3" id="KW-0378">Hydrolase</keyword>
<keyword evidence="2" id="KW-0227">DNA damage</keyword>
<keyword evidence="10" id="KW-0479">Metal-binding</keyword>
<dbReference type="Pfam" id="PF06827">
    <property type="entry name" value="zf-FPG_IleRS"/>
    <property type="match status" value="1"/>
</dbReference>
<keyword evidence="7" id="KW-0511">Multifunctional enzyme</keyword>
<evidence type="ECO:0000259" key="12">
    <source>
        <dbReference type="PROSITE" id="PS51068"/>
    </source>
</evidence>
<dbReference type="AlphaFoldDB" id="A0A916QG40"/>
<evidence type="ECO:0000256" key="9">
    <source>
        <dbReference type="ARBA" id="ARBA00030638"/>
    </source>
</evidence>
<evidence type="ECO:0000256" key="6">
    <source>
        <dbReference type="ARBA" id="ARBA00023239"/>
    </source>
</evidence>
<dbReference type="Gene3D" id="1.10.8.50">
    <property type="match status" value="1"/>
</dbReference>
<organism evidence="13 14">
    <name type="scientific">Insulibacter thermoxylanivorax</name>
    <dbReference type="NCBI Taxonomy" id="2749268"/>
    <lineage>
        <taxon>Bacteria</taxon>
        <taxon>Bacillati</taxon>
        <taxon>Bacillota</taxon>
        <taxon>Bacilli</taxon>
        <taxon>Bacillales</taxon>
        <taxon>Paenibacillaceae</taxon>
        <taxon>Insulibacter</taxon>
    </lineage>
</organism>
<dbReference type="SUPFAM" id="SSF81624">
    <property type="entry name" value="N-terminal domain of MutM-like DNA repair proteins"/>
    <property type="match status" value="1"/>
</dbReference>
<keyword evidence="6" id="KW-0456">Lyase</keyword>
<evidence type="ECO:0000256" key="5">
    <source>
        <dbReference type="ARBA" id="ARBA00023204"/>
    </source>
</evidence>
<keyword evidence="4" id="KW-0238">DNA-binding</keyword>
<evidence type="ECO:0000256" key="3">
    <source>
        <dbReference type="ARBA" id="ARBA00022801"/>
    </source>
</evidence>
<reference evidence="13" key="2">
    <citation type="journal article" date="2021" name="Data Brief">
        <title>Draft genome sequence data of the facultative, thermophilic, xylanolytic bacterium Paenibacillus sp. strain DA-C8.</title>
        <authorList>
            <person name="Chhe C."/>
            <person name="Uke A."/>
            <person name="Baramee S."/>
            <person name="Ungkulpasvich U."/>
            <person name="Tachaapaikoon C."/>
            <person name="Pason P."/>
            <person name="Waeonukul R."/>
            <person name="Ratanakhanokchai K."/>
            <person name="Kosugi A."/>
        </authorList>
    </citation>
    <scope>NUCLEOTIDE SEQUENCE</scope>
    <source>
        <strain evidence="13">DA-C8</strain>
    </source>
</reference>
<dbReference type="InterPro" id="IPR035937">
    <property type="entry name" value="FPG_N"/>
</dbReference>
<keyword evidence="10" id="KW-0862">Zinc</keyword>
<feature type="domain" description="Formamidopyrimidine-DNA glycosylase catalytic" evidence="12">
    <location>
        <begin position="2"/>
        <end position="30"/>
    </location>
</feature>